<gene>
    <name evidence="4" type="ORF">HNAJ_LOCUS10865</name>
</gene>
<dbReference type="CDD" id="cd17057">
    <property type="entry name" value="Ubl_TMUB1_like"/>
    <property type="match status" value="1"/>
</dbReference>
<dbReference type="InterPro" id="IPR029071">
    <property type="entry name" value="Ubiquitin-like_domsf"/>
</dbReference>
<dbReference type="PROSITE" id="PS50053">
    <property type="entry name" value="UBIQUITIN_2"/>
    <property type="match status" value="1"/>
</dbReference>
<dbReference type="Proteomes" id="UP000278807">
    <property type="component" value="Unassembled WGS sequence"/>
</dbReference>
<dbReference type="InterPro" id="IPR040352">
    <property type="entry name" value="TMUB1/2"/>
</dbReference>
<feature type="transmembrane region" description="Helical" evidence="2">
    <location>
        <begin position="278"/>
        <end position="299"/>
    </location>
</feature>
<evidence type="ECO:0000313" key="6">
    <source>
        <dbReference type="WBParaSite" id="HNAJ_0001087001-mRNA-1"/>
    </source>
</evidence>
<evidence type="ECO:0000256" key="2">
    <source>
        <dbReference type="SAM" id="Phobius"/>
    </source>
</evidence>
<feature type="transmembrane region" description="Helical" evidence="2">
    <location>
        <begin position="252"/>
        <end position="272"/>
    </location>
</feature>
<dbReference type="OrthoDB" id="161999at2759"/>
<feature type="compositionally biased region" description="Low complexity" evidence="1">
    <location>
        <begin position="43"/>
        <end position="60"/>
    </location>
</feature>
<dbReference type="PANTHER" id="PTHR14557:SF5">
    <property type="entry name" value="UBIQUITIN-LIKE DOMAIN-CONTAINING PROTEIN"/>
    <property type="match status" value="1"/>
</dbReference>
<evidence type="ECO:0000313" key="4">
    <source>
        <dbReference type="EMBL" id="VDO08983.1"/>
    </source>
</evidence>
<evidence type="ECO:0000256" key="1">
    <source>
        <dbReference type="SAM" id="MobiDB-lite"/>
    </source>
</evidence>
<dbReference type="AlphaFoldDB" id="A0A0R3TT50"/>
<dbReference type="InterPro" id="IPR000626">
    <property type="entry name" value="Ubiquitin-like_dom"/>
</dbReference>
<dbReference type="EMBL" id="UZAE01013258">
    <property type="protein sequence ID" value="VDO08983.1"/>
    <property type="molecule type" value="Genomic_DNA"/>
</dbReference>
<keyword evidence="2" id="KW-0472">Membrane</keyword>
<dbReference type="SUPFAM" id="SSF54236">
    <property type="entry name" value="Ubiquitin-like"/>
    <property type="match status" value="1"/>
</dbReference>
<accession>A0A0R3TT50</accession>
<feature type="domain" description="Ubiquitin-like" evidence="3">
    <location>
        <begin position="134"/>
        <end position="209"/>
    </location>
</feature>
<protein>
    <submittedName>
        <fullName evidence="6">Ubiquitin-like domain-containing protein</fullName>
    </submittedName>
</protein>
<dbReference type="GO" id="GO:0036503">
    <property type="term" value="P:ERAD pathway"/>
    <property type="evidence" value="ECO:0007669"/>
    <property type="project" value="InterPro"/>
</dbReference>
<dbReference type="Pfam" id="PF00240">
    <property type="entry name" value="ubiquitin"/>
    <property type="match status" value="1"/>
</dbReference>
<keyword evidence="2" id="KW-0812">Transmembrane</keyword>
<feature type="transmembrane region" description="Helical" evidence="2">
    <location>
        <begin position="12"/>
        <end position="33"/>
    </location>
</feature>
<dbReference type="PANTHER" id="PTHR14557">
    <property type="entry name" value="PROTEIN C7ORF21"/>
    <property type="match status" value="1"/>
</dbReference>
<keyword evidence="2" id="KW-1133">Transmembrane helix</keyword>
<reference evidence="4 5" key="2">
    <citation type="submission" date="2018-11" db="EMBL/GenBank/DDBJ databases">
        <authorList>
            <consortium name="Pathogen Informatics"/>
        </authorList>
    </citation>
    <scope>NUCLEOTIDE SEQUENCE [LARGE SCALE GENOMIC DNA]</scope>
</reference>
<name>A0A0R3TT50_RODNA</name>
<proteinExistence type="predicted"/>
<evidence type="ECO:0000259" key="3">
    <source>
        <dbReference type="PROSITE" id="PS50053"/>
    </source>
</evidence>
<evidence type="ECO:0000313" key="5">
    <source>
        <dbReference type="Proteomes" id="UP000278807"/>
    </source>
</evidence>
<organism evidence="6">
    <name type="scientific">Rodentolepis nana</name>
    <name type="common">Dwarf tapeworm</name>
    <name type="synonym">Hymenolepis nana</name>
    <dbReference type="NCBI Taxonomy" id="102285"/>
    <lineage>
        <taxon>Eukaryota</taxon>
        <taxon>Metazoa</taxon>
        <taxon>Spiralia</taxon>
        <taxon>Lophotrochozoa</taxon>
        <taxon>Platyhelminthes</taxon>
        <taxon>Cestoda</taxon>
        <taxon>Eucestoda</taxon>
        <taxon>Cyclophyllidea</taxon>
        <taxon>Hymenolepididae</taxon>
        <taxon>Rodentolepis</taxon>
    </lineage>
</organism>
<dbReference type="Gene3D" id="3.10.20.90">
    <property type="entry name" value="Phosphatidylinositol 3-kinase Catalytic Subunit, Chain A, domain 1"/>
    <property type="match status" value="1"/>
</dbReference>
<feature type="region of interest" description="Disordered" evidence="1">
    <location>
        <begin position="214"/>
        <end position="236"/>
    </location>
</feature>
<dbReference type="STRING" id="102285.A0A0R3TT50"/>
<feature type="region of interest" description="Disordered" evidence="1">
    <location>
        <begin position="43"/>
        <end position="69"/>
    </location>
</feature>
<reference evidence="6" key="1">
    <citation type="submission" date="2017-02" db="UniProtKB">
        <authorList>
            <consortium name="WormBaseParasite"/>
        </authorList>
    </citation>
    <scope>IDENTIFICATION</scope>
</reference>
<dbReference type="WBParaSite" id="HNAJ_0001087001-mRNA-1">
    <property type="protein sequence ID" value="HNAJ_0001087001-mRNA-1"/>
    <property type="gene ID" value="HNAJ_0001087001"/>
</dbReference>
<keyword evidence="5" id="KW-1185">Reference proteome</keyword>
<sequence>MLFPEFIEGVGNEVLVCALTLGGILFCVGTRLYNNGIRVARSQTQVQSQSTNSNSNLTETADATSPNENVDDYHIGVLDTEYMELLRDSNYNIDSGKSDILVMILYYVEESADAHTSNRDKKRALEEVRDSGNIVIRLQYLNDHVRYVHAPPDMPVAVFKKKFFADELERQNKSVRLIFQGRELKLNSPENPTKRCLRDYGVSDNSTIHCLISDALPRPTGNPNGQQDPSSTTTGRTFYRTNMIGGTEDIDFGSHALMPLLAFLLISAWLFRLTHSEYFSLLSTVALICLSAVFLGAVYSSVYNSNDRSVPLVDRSSSSSSIAAGDAMRSS</sequence>
<feature type="compositionally biased region" description="Polar residues" evidence="1">
    <location>
        <begin position="221"/>
        <end position="236"/>
    </location>
</feature>